<dbReference type="InterPro" id="IPR005828">
    <property type="entry name" value="MFS_sugar_transport-like"/>
</dbReference>
<sequence length="569" mass="65384">MTEDDTGFDRVMELVGENGKFQRVYNHFYNVALVCFASMSYMNCVLVLNEPDHTCHVPGRENYNLTINEWYNLTIPTEKDNRGALSRSGCKMYNTSLFADLPIDQWNFTESDNISCVHGYDYDKTWYERTVVSDQDWICDKSLYQTNVFVWHRVGEVVGTFFFGQLGDTIGRRPVFYLSAGIIIVGRIMSAVTASVYYLYAIASLVSMLTSMQIFLSPLIIAMEVSREEDRGKIAMFQCIGWTLGLSIMPLVFWAVRDWVWFLMITTLPIGLFALWDKYMIESPRWLATKGRYDKCATQLNRIAKINGKDVKLTEKMLRDLMPEEASEDVYGIFSLFAHWRLAKNTIMLIICWSNASITYFVLMLNSTRMGGNPFLSFLYQSAIEFPSFVIGRYLGDRIGRRYCNALAMFCIFLTCIPVALVVRDPNSEFLVTCLVIFIKFATSIIFFAINLQSMEVYPTCLRQSGIAAGAIASNTVSTLGPYIVYLGTEYDVRYPYYLIGVLGFVGFIAAMLLPETLHHKLPNTMHEAKKFGKDQKFWFLPRKQVEPEEEIESLQKIDERYDNRNTKT</sequence>
<dbReference type="InterPro" id="IPR020846">
    <property type="entry name" value="MFS_dom"/>
</dbReference>
<feature type="transmembrane region" description="Helical" evidence="5">
    <location>
        <begin position="175"/>
        <end position="192"/>
    </location>
</feature>
<protein>
    <submittedName>
        <fullName evidence="7">Carcinine transporter</fullName>
    </submittedName>
</protein>
<reference evidence="7" key="1">
    <citation type="submission" date="2022-07" db="EMBL/GenBank/DDBJ databases">
        <authorList>
            <person name="Trinca V."/>
            <person name="Uliana J.V.C."/>
            <person name="Torres T.T."/>
            <person name="Ward R.J."/>
            <person name="Monesi N."/>
        </authorList>
    </citation>
    <scope>NUCLEOTIDE SEQUENCE</scope>
    <source>
        <strain evidence="7">HSMRA1968</strain>
        <tissue evidence="7">Whole embryos</tissue>
    </source>
</reference>
<evidence type="ECO:0000256" key="2">
    <source>
        <dbReference type="ARBA" id="ARBA00022692"/>
    </source>
</evidence>
<keyword evidence="4 5" id="KW-0472">Membrane</keyword>
<feature type="transmembrane region" description="Helical" evidence="5">
    <location>
        <begin position="495"/>
        <end position="514"/>
    </location>
</feature>
<dbReference type="OrthoDB" id="5296287at2759"/>
<proteinExistence type="predicted"/>
<dbReference type="GO" id="GO:0016020">
    <property type="term" value="C:membrane"/>
    <property type="evidence" value="ECO:0007669"/>
    <property type="project" value="UniProtKB-SubCell"/>
</dbReference>
<feature type="transmembrane region" description="Helical" evidence="5">
    <location>
        <begin position="347"/>
        <end position="366"/>
    </location>
</feature>
<feature type="transmembrane region" description="Helical" evidence="5">
    <location>
        <begin position="234"/>
        <end position="253"/>
    </location>
</feature>
<comment type="caution">
    <text evidence="7">The sequence shown here is derived from an EMBL/GenBank/DDBJ whole genome shotgun (WGS) entry which is preliminary data.</text>
</comment>
<dbReference type="Gene3D" id="1.20.1250.20">
    <property type="entry name" value="MFS general substrate transporter like domains"/>
    <property type="match status" value="1"/>
</dbReference>
<dbReference type="PROSITE" id="PS50850">
    <property type="entry name" value="MFS"/>
    <property type="match status" value="1"/>
</dbReference>
<dbReference type="PANTHER" id="PTHR24064">
    <property type="entry name" value="SOLUTE CARRIER FAMILY 22 MEMBER"/>
    <property type="match status" value="1"/>
</dbReference>
<evidence type="ECO:0000256" key="5">
    <source>
        <dbReference type="SAM" id="Phobius"/>
    </source>
</evidence>
<feature type="transmembrane region" description="Helical" evidence="5">
    <location>
        <begin position="378"/>
        <end position="396"/>
    </location>
</feature>
<dbReference type="InterPro" id="IPR036259">
    <property type="entry name" value="MFS_trans_sf"/>
</dbReference>
<dbReference type="Pfam" id="PF00083">
    <property type="entry name" value="Sugar_tr"/>
    <property type="match status" value="1"/>
</dbReference>
<feature type="transmembrane region" description="Helical" evidence="5">
    <location>
        <begin position="403"/>
        <end position="424"/>
    </location>
</feature>
<keyword evidence="8" id="KW-1185">Reference proteome</keyword>
<feature type="transmembrane region" description="Helical" evidence="5">
    <location>
        <begin position="466"/>
        <end position="489"/>
    </location>
</feature>
<comment type="subcellular location">
    <subcellularLocation>
        <location evidence="1">Membrane</location>
        <topology evidence="1">Multi-pass membrane protein</topology>
    </subcellularLocation>
</comment>
<dbReference type="SUPFAM" id="SSF103473">
    <property type="entry name" value="MFS general substrate transporter"/>
    <property type="match status" value="1"/>
</dbReference>
<dbReference type="EMBL" id="WJQU01000002">
    <property type="protein sequence ID" value="KAJ6641583.1"/>
    <property type="molecule type" value="Genomic_DNA"/>
</dbReference>
<feature type="transmembrane region" description="Helical" evidence="5">
    <location>
        <begin position="198"/>
        <end position="222"/>
    </location>
</feature>
<evidence type="ECO:0000313" key="7">
    <source>
        <dbReference type="EMBL" id="KAJ6641583.1"/>
    </source>
</evidence>
<dbReference type="Proteomes" id="UP001151699">
    <property type="component" value="Chromosome B"/>
</dbReference>
<accession>A0A9Q0N0S3</accession>
<dbReference type="AlphaFoldDB" id="A0A9Q0N0S3"/>
<evidence type="ECO:0000259" key="6">
    <source>
        <dbReference type="PROSITE" id="PS50850"/>
    </source>
</evidence>
<feature type="domain" description="Major facilitator superfamily (MFS) profile" evidence="6">
    <location>
        <begin position="107"/>
        <end position="519"/>
    </location>
</feature>
<organism evidence="7 8">
    <name type="scientific">Pseudolycoriella hygida</name>
    <dbReference type="NCBI Taxonomy" id="35572"/>
    <lineage>
        <taxon>Eukaryota</taxon>
        <taxon>Metazoa</taxon>
        <taxon>Ecdysozoa</taxon>
        <taxon>Arthropoda</taxon>
        <taxon>Hexapoda</taxon>
        <taxon>Insecta</taxon>
        <taxon>Pterygota</taxon>
        <taxon>Neoptera</taxon>
        <taxon>Endopterygota</taxon>
        <taxon>Diptera</taxon>
        <taxon>Nematocera</taxon>
        <taxon>Sciaroidea</taxon>
        <taxon>Sciaridae</taxon>
        <taxon>Pseudolycoriella</taxon>
    </lineage>
</organism>
<evidence type="ECO:0000313" key="8">
    <source>
        <dbReference type="Proteomes" id="UP001151699"/>
    </source>
</evidence>
<feature type="transmembrane region" description="Helical" evidence="5">
    <location>
        <begin position="430"/>
        <end position="454"/>
    </location>
</feature>
<keyword evidence="2 5" id="KW-0812">Transmembrane</keyword>
<evidence type="ECO:0000256" key="4">
    <source>
        <dbReference type="ARBA" id="ARBA00023136"/>
    </source>
</evidence>
<evidence type="ECO:0000256" key="3">
    <source>
        <dbReference type="ARBA" id="ARBA00022989"/>
    </source>
</evidence>
<gene>
    <name evidence="7" type="primary">CarT_5</name>
    <name evidence="7" type="ORF">Bhyg_06523</name>
</gene>
<feature type="transmembrane region" description="Helical" evidence="5">
    <location>
        <begin position="259"/>
        <end position="276"/>
    </location>
</feature>
<dbReference type="GO" id="GO:0022857">
    <property type="term" value="F:transmembrane transporter activity"/>
    <property type="evidence" value="ECO:0007669"/>
    <property type="project" value="InterPro"/>
</dbReference>
<keyword evidence="3 5" id="KW-1133">Transmembrane helix</keyword>
<name>A0A9Q0N0S3_9DIPT</name>
<evidence type="ECO:0000256" key="1">
    <source>
        <dbReference type="ARBA" id="ARBA00004141"/>
    </source>
</evidence>